<evidence type="ECO:0000313" key="7">
    <source>
        <dbReference type="Proteomes" id="UP000617426"/>
    </source>
</evidence>
<dbReference type="InterPro" id="IPR051214">
    <property type="entry name" value="GH32_Enzymes"/>
</dbReference>
<dbReference type="SUPFAM" id="SSF49899">
    <property type="entry name" value="Concanavalin A-like lectins/glucanases"/>
    <property type="match status" value="1"/>
</dbReference>
<evidence type="ECO:0000259" key="5">
    <source>
        <dbReference type="Pfam" id="PF00251"/>
    </source>
</evidence>
<dbReference type="SMART" id="SM00640">
    <property type="entry name" value="Glyco_32"/>
    <property type="match status" value="1"/>
</dbReference>
<evidence type="ECO:0000256" key="4">
    <source>
        <dbReference type="ARBA" id="ARBA00023295"/>
    </source>
</evidence>
<dbReference type="AlphaFoldDB" id="A0A923IXZ9"/>
<dbReference type="EC" id="3.2.1.26" evidence="2"/>
<accession>A0A923IXZ9</accession>
<evidence type="ECO:0000256" key="3">
    <source>
        <dbReference type="ARBA" id="ARBA00022801"/>
    </source>
</evidence>
<keyword evidence="7" id="KW-1185">Reference proteome</keyword>
<dbReference type="Proteomes" id="UP000617426">
    <property type="component" value="Unassembled WGS sequence"/>
</dbReference>
<protein>
    <recommendedName>
        <fullName evidence="2">beta-fructofuranosidase</fullName>
        <ecNumber evidence="2">3.2.1.26</ecNumber>
    </recommendedName>
</protein>
<dbReference type="InterPro" id="IPR001362">
    <property type="entry name" value="Glyco_hydro_32"/>
</dbReference>
<dbReference type="SUPFAM" id="SSF75005">
    <property type="entry name" value="Arabinanase/levansucrase/invertase"/>
    <property type="match status" value="1"/>
</dbReference>
<dbReference type="InterPro" id="IPR013148">
    <property type="entry name" value="Glyco_hydro_32_N"/>
</dbReference>
<comment type="similarity">
    <text evidence="1">Belongs to the glycosyl hydrolase 32 family.</text>
</comment>
<dbReference type="InterPro" id="IPR013320">
    <property type="entry name" value="ConA-like_dom_sf"/>
</dbReference>
<reference evidence="6" key="1">
    <citation type="submission" date="2020-08" db="EMBL/GenBank/DDBJ databases">
        <title>Sequencing the genomes of 1000 actinobacteria strains.</title>
        <authorList>
            <person name="Klenk H.-P."/>
        </authorList>
    </citation>
    <scope>NUCLEOTIDE SEQUENCE</scope>
    <source>
        <strain evidence="6">DSM 10695</strain>
    </source>
</reference>
<dbReference type="CDD" id="cd18623">
    <property type="entry name" value="GH32_ScrB-like"/>
    <property type="match status" value="1"/>
</dbReference>
<name>A0A923IXZ9_9ACTO</name>
<dbReference type="EMBL" id="JACHMK010000001">
    <property type="protein sequence ID" value="MBB6333846.1"/>
    <property type="molecule type" value="Genomic_DNA"/>
</dbReference>
<dbReference type="Gene3D" id="2.115.10.20">
    <property type="entry name" value="Glycosyl hydrolase domain, family 43"/>
    <property type="match status" value="1"/>
</dbReference>
<sequence>MSTDFLARAEAAERNSRARDDADRPAFHVAPPVGRLNDPNGLIVDGEDYHAFFQYTPEHPLKFVYWGHAVSKDLVHWDYRAPAILPDSHQDANGAYSGTAIGVEGGVELWYTGNYKDPGTGEREATQCLVETSDLRTFVKTREAIIARQPEGYTAHFRDPQVWKDPDDPAGSYRMMLGVQRANLTGAILLYRSSDRRNWVCEGEMTFPDAGGAFDDFGYMWECPNLVRLRDEASGDVRDVLIFCPQGISPEREGFENVFPCVYVVGNLVGTELRGADGAFEEVDRGFEFYAPQVYARRGADWGDFDSGDPALLIGWAGNAGEDDQPSIESGGWVHCLTSPRALALVSGRLVQRPFLPGLPFVPASAPSIDEGGAGGVVELEGSRSWRYSACLNLPAASALVLEAESGGGVRIRVTPESLEVDRSASRYPHGDVRRVALEAGEASRIEVIHDRSLTEIVLGGGSRVFTFRSFLTGEGAGLRVLVEGGAGVVAAEFARLD</sequence>
<dbReference type="InterPro" id="IPR018053">
    <property type="entry name" value="Glyco_hydro_32_AS"/>
</dbReference>
<gene>
    <name evidence="6" type="ORF">HD592_000411</name>
</gene>
<dbReference type="Gene3D" id="2.60.120.560">
    <property type="entry name" value="Exo-inulinase, domain 1"/>
    <property type="match status" value="1"/>
</dbReference>
<proteinExistence type="inferred from homology"/>
<dbReference type="PANTHER" id="PTHR43101:SF1">
    <property type="entry name" value="BETA-FRUCTOSIDASE"/>
    <property type="match status" value="1"/>
</dbReference>
<keyword evidence="3 6" id="KW-0378">Hydrolase</keyword>
<dbReference type="PANTHER" id="PTHR43101">
    <property type="entry name" value="BETA-FRUCTOSIDASE"/>
    <property type="match status" value="1"/>
</dbReference>
<feature type="domain" description="Glycosyl hydrolase family 32 N-terminal" evidence="5">
    <location>
        <begin position="28"/>
        <end position="354"/>
    </location>
</feature>
<dbReference type="GO" id="GO:0004564">
    <property type="term" value="F:beta-fructofuranosidase activity"/>
    <property type="evidence" value="ECO:0007669"/>
    <property type="project" value="UniProtKB-EC"/>
</dbReference>
<organism evidence="6 7">
    <name type="scientific">Schaalia hyovaginalis</name>
    <dbReference type="NCBI Taxonomy" id="29316"/>
    <lineage>
        <taxon>Bacteria</taxon>
        <taxon>Bacillati</taxon>
        <taxon>Actinomycetota</taxon>
        <taxon>Actinomycetes</taxon>
        <taxon>Actinomycetales</taxon>
        <taxon>Actinomycetaceae</taxon>
        <taxon>Schaalia</taxon>
    </lineage>
</organism>
<dbReference type="RefSeq" id="WP_184451507.1">
    <property type="nucleotide sequence ID" value="NZ_JACHMK010000001.1"/>
</dbReference>
<comment type="caution">
    <text evidence="6">The sequence shown here is derived from an EMBL/GenBank/DDBJ whole genome shotgun (WGS) entry which is preliminary data.</text>
</comment>
<keyword evidence="4 6" id="KW-0326">Glycosidase</keyword>
<evidence type="ECO:0000256" key="2">
    <source>
        <dbReference type="ARBA" id="ARBA00012758"/>
    </source>
</evidence>
<evidence type="ECO:0000313" key="6">
    <source>
        <dbReference type="EMBL" id="MBB6333846.1"/>
    </source>
</evidence>
<evidence type="ECO:0000256" key="1">
    <source>
        <dbReference type="ARBA" id="ARBA00009902"/>
    </source>
</evidence>
<dbReference type="GO" id="GO:0005975">
    <property type="term" value="P:carbohydrate metabolic process"/>
    <property type="evidence" value="ECO:0007669"/>
    <property type="project" value="InterPro"/>
</dbReference>
<dbReference type="InterPro" id="IPR023296">
    <property type="entry name" value="Glyco_hydro_beta-prop_sf"/>
</dbReference>
<dbReference type="Pfam" id="PF00251">
    <property type="entry name" value="Glyco_hydro_32N"/>
    <property type="match status" value="1"/>
</dbReference>
<dbReference type="PROSITE" id="PS00609">
    <property type="entry name" value="GLYCOSYL_HYDROL_F32"/>
    <property type="match status" value="1"/>
</dbReference>